<reference evidence="7" key="1">
    <citation type="submission" date="2018-03" db="EMBL/GenBank/DDBJ databases">
        <authorList>
            <person name="Rodrigo-Torres L."/>
            <person name="Arahal R. D."/>
            <person name="Lucena T."/>
        </authorList>
    </citation>
    <scope>NUCLEOTIDE SEQUENCE [LARGE SCALE GENOMIC DNA]</scope>
    <source>
        <strain evidence="7">CECT 8871</strain>
    </source>
</reference>
<dbReference type="InterPro" id="IPR014757">
    <property type="entry name" value="Tscrpt_reg_IclR_C"/>
</dbReference>
<evidence type="ECO:0000256" key="1">
    <source>
        <dbReference type="ARBA" id="ARBA00023015"/>
    </source>
</evidence>
<dbReference type="GO" id="GO:0045892">
    <property type="term" value="P:negative regulation of DNA-templated transcription"/>
    <property type="evidence" value="ECO:0007669"/>
    <property type="project" value="TreeGrafter"/>
</dbReference>
<feature type="domain" description="IclR-ED" evidence="5">
    <location>
        <begin position="72"/>
        <end position="255"/>
    </location>
</feature>
<accession>A0A2R8AZB2</accession>
<evidence type="ECO:0000313" key="7">
    <source>
        <dbReference type="Proteomes" id="UP000244904"/>
    </source>
</evidence>
<sequence length="265" mass="28736">MTRSEQGHVQAVVRALELLRLMARSDDGHRVSDLARQAGLAVSTAHRLLTTLESMNFAHFDAEDSLWHVGREAFSVGSAYVQRHNFIAPALPFLRRLRDETRETANLGVLDADQLVTVSQVESREIVRAISPPGGRVPAFCSAMGKAILATWQDEEIARFAARNGFHPLTPRSHRNLDTAMGDITRIRQCGYAIDGEEHAAGLSCVGAVVWSRTGDAICALSVSALSARMPPERIAQVGPVVKGIADQLTAALGGRPMPFHNAEN</sequence>
<dbReference type="GO" id="GO:0003677">
    <property type="term" value="F:DNA binding"/>
    <property type="evidence" value="ECO:0007669"/>
    <property type="project" value="UniProtKB-KW"/>
</dbReference>
<dbReference type="InterPro" id="IPR029016">
    <property type="entry name" value="GAF-like_dom_sf"/>
</dbReference>
<dbReference type="SMART" id="SM00346">
    <property type="entry name" value="HTH_ICLR"/>
    <property type="match status" value="1"/>
</dbReference>
<dbReference type="PROSITE" id="PS51077">
    <property type="entry name" value="HTH_ICLR"/>
    <property type="match status" value="1"/>
</dbReference>
<protein>
    <submittedName>
        <fullName evidence="6">HTH-type transcriptional repressor AllR</fullName>
    </submittedName>
</protein>
<feature type="domain" description="HTH iclR-type" evidence="4">
    <location>
        <begin position="9"/>
        <end position="71"/>
    </location>
</feature>
<dbReference type="InterPro" id="IPR036388">
    <property type="entry name" value="WH-like_DNA-bd_sf"/>
</dbReference>
<evidence type="ECO:0000259" key="5">
    <source>
        <dbReference type="PROSITE" id="PS51078"/>
    </source>
</evidence>
<dbReference type="GO" id="GO:0003700">
    <property type="term" value="F:DNA-binding transcription factor activity"/>
    <property type="evidence" value="ECO:0007669"/>
    <property type="project" value="TreeGrafter"/>
</dbReference>
<dbReference type="Pfam" id="PF09339">
    <property type="entry name" value="HTH_IclR"/>
    <property type="match status" value="1"/>
</dbReference>
<gene>
    <name evidence="6" type="primary">allR</name>
    <name evidence="6" type="ORF">PRI8871_03011</name>
</gene>
<dbReference type="EMBL" id="OMOJ01000007">
    <property type="protein sequence ID" value="SPF81189.1"/>
    <property type="molecule type" value="Genomic_DNA"/>
</dbReference>
<dbReference type="RefSeq" id="WP_108887039.1">
    <property type="nucleotide sequence ID" value="NZ_OMOJ01000007.1"/>
</dbReference>
<proteinExistence type="predicted"/>
<dbReference type="AlphaFoldDB" id="A0A2R8AZB2"/>
<dbReference type="Gene3D" id="3.30.450.40">
    <property type="match status" value="1"/>
</dbReference>
<dbReference type="Gene3D" id="1.10.10.10">
    <property type="entry name" value="Winged helix-like DNA-binding domain superfamily/Winged helix DNA-binding domain"/>
    <property type="match status" value="1"/>
</dbReference>
<keyword evidence="7" id="KW-1185">Reference proteome</keyword>
<dbReference type="Pfam" id="PF01614">
    <property type="entry name" value="IclR_C"/>
    <property type="match status" value="1"/>
</dbReference>
<dbReference type="Proteomes" id="UP000244904">
    <property type="component" value="Unassembled WGS sequence"/>
</dbReference>
<dbReference type="PROSITE" id="PS51078">
    <property type="entry name" value="ICLR_ED"/>
    <property type="match status" value="1"/>
</dbReference>
<organism evidence="6 7">
    <name type="scientific">Pseudoprimorskyibacter insulae</name>
    <dbReference type="NCBI Taxonomy" id="1695997"/>
    <lineage>
        <taxon>Bacteria</taxon>
        <taxon>Pseudomonadati</taxon>
        <taxon>Pseudomonadota</taxon>
        <taxon>Alphaproteobacteria</taxon>
        <taxon>Rhodobacterales</taxon>
        <taxon>Paracoccaceae</taxon>
        <taxon>Pseudoprimorskyibacter</taxon>
    </lineage>
</organism>
<evidence type="ECO:0000259" key="4">
    <source>
        <dbReference type="PROSITE" id="PS51077"/>
    </source>
</evidence>
<dbReference type="InterPro" id="IPR036390">
    <property type="entry name" value="WH_DNA-bd_sf"/>
</dbReference>
<name>A0A2R8AZB2_9RHOB</name>
<dbReference type="PANTHER" id="PTHR30136:SF24">
    <property type="entry name" value="HTH-TYPE TRANSCRIPTIONAL REPRESSOR ALLR"/>
    <property type="match status" value="1"/>
</dbReference>
<evidence type="ECO:0000256" key="3">
    <source>
        <dbReference type="ARBA" id="ARBA00023163"/>
    </source>
</evidence>
<keyword evidence="1" id="KW-0805">Transcription regulation</keyword>
<dbReference type="PANTHER" id="PTHR30136">
    <property type="entry name" value="HELIX-TURN-HELIX TRANSCRIPTIONAL REGULATOR, ICLR FAMILY"/>
    <property type="match status" value="1"/>
</dbReference>
<dbReference type="SUPFAM" id="SSF46785">
    <property type="entry name" value="Winged helix' DNA-binding domain"/>
    <property type="match status" value="1"/>
</dbReference>
<dbReference type="InterPro" id="IPR050707">
    <property type="entry name" value="HTH_MetabolicPath_Reg"/>
</dbReference>
<keyword evidence="2" id="KW-0238">DNA-binding</keyword>
<dbReference type="SUPFAM" id="SSF55781">
    <property type="entry name" value="GAF domain-like"/>
    <property type="match status" value="1"/>
</dbReference>
<evidence type="ECO:0000313" key="6">
    <source>
        <dbReference type="EMBL" id="SPF81189.1"/>
    </source>
</evidence>
<evidence type="ECO:0000256" key="2">
    <source>
        <dbReference type="ARBA" id="ARBA00023125"/>
    </source>
</evidence>
<dbReference type="InterPro" id="IPR005471">
    <property type="entry name" value="Tscrpt_reg_IclR_N"/>
</dbReference>
<keyword evidence="3" id="KW-0804">Transcription</keyword>
<dbReference type="OrthoDB" id="9807558at2"/>